<keyword evidence="2 4" id="KW-0479">Metal-binding</keyword>
<evidence type="ECO:0000256" key="2">
    <source>
        <dbReference type="ARBA" id="ARBA00022723"/>
    </source>
</evidence>
<feature type="binding site" evidence="5">
    <location>
        <position position="132"/>
    </location>
    <ligand>
        <name>NAD(+)</name>
        <dbReference type="ChEBI" id="CHEBI:57540"/>
    </ligand>
</feature>
<sequence length="373" mass="39625">MAFELTVRGAPQAYVSRPGCWEELGPRLAELGIGRALVVHGGDSWRAAAPRFPAAGTAKFRFERYGGECTYEERDRLARIAADERSEAIIGVGGGKISDLAKAVAGRLRLPVVLLPTLAATCSAWTPLSIMYDRNGAMTAYDIHPRANALVLLDPLVLLDSPPELLAAGIGDTLAKWYEADVILSRIPNPSVELTVAAFAARICRDNLLRDGEAAMAALAAGEFDDAFARTVETVVLAAGMVGGFGDRYARTAGAHSVHDGLTILPEAHAVRHGSKVAYGILVQLALEERWSEIESLLPFYARVGLPAGLRDMGLGAVPEERLRAVAERAVEGDASIHLLPGVITAELVLNAMRRLESFTASLASSPPADIGS</sequence>
<dbReference type="GO" id="GO:0016614">
    <property type="term" value="F:oxidoreductase activity, acting on CH-OH group of donors"/>
    <property type="evidence" value="ECO:0007669"/>
    <property type="project" value="InterPro"/>
</dbReference>
<dbReference type="PANTHER" id="PTHR43616">
    <property type="entry name" value="GLYCEROL DEHYDROGENASE"/>
    <property type="match status" value="1"/>
</dbReference>
<comment type="cofactor">
    <cofactor evidence="4">
        <name>Zn(2+)</name>
        <dbReference type="ChEBI" id="CHEBI:29105"/>
    </cofactor>
    <text evidence="4">Binds 1 zinc ion per subunit.</text>
</comment>
<dbReference type="InterPro" id="IPR001670">
    <property type="entry name" value="ADH_Fe/GldA"/>
</dbReference>
<gene>
    <name evidence="7" type="ORF">H7B90_06225</name>
</gene>
<proteinExistence type="inferred from homology"/>
<dbReference type="PANTHER" id="PTHR43616:SF3">
    <property type="entry name" value="HYDROXYCARBOXYLATE DEHYDROGENASE A"/>
    <property type="match status" value="1"/>
</dbReference>
<keyword evidence="4" id="KW-0862">Zinc</keyword>
<keyword evidence="8" id="KW-1185">Reference proteome</keyword>
<evidence type="ECO:0000256" key="5">
    <source>
        <dbReference type="PIRSR" id="PIRSR000112-3"/>
    </source>
</evidence>
<evidence type="ECO:0000313" key="8">
    <source>
        <dbReference type="Proteomes" id="UP000553776"/>
    </source>
</evidence>
<evidence type="ECO:0000259" key="6">
    <source>
        <dbReference type="Pfam" id="PF00465"/>
    </source>
</evidence>
<dbReference type="Gene3D" id="3.40.50.1970">
    <property type="match status" value="1"/>
</dbReference>
<feature type="binding site" evidence="5">
    <location>
        <begin position="95"/>
        <end position="99"/>
    </location>
    <ligand>
        <name>NAD(+)</name>
        <dbReference type="ChEBI" id="CHEBI:57540"/>
    </ligand>
</feature>
<protein>
    <submittedName>
        <fullName evidence="7">Iron-containing alcohol dehydrogenase family protein</fullName>
    </submittedName>
</protein>
<reference evidence="7 8" key="1">
    <citation type="submission" date="2020-08" db="EMBL/GenBank/DDBJ databases">
        <title>Cohnella phylogeny.</title>
        <authorList>
            <person name="Dunlap C."/>
        </authorList>
    </citation>
    <scope>NUCLEOTIDE SEQUENCE [LARGE SCALE GENOMIC DNA]</scope>
    <source>
        <strain evidence="7 8">DSM 25239</strain>
    </source>
</reference>
<feature type="binding site" evidence="4">
    <location>
        <position position="256"/>
    </location>
    <ligand>
        <name>glycerol</name>
        <dbReference type="ChEBI" id="CHEBI:17754"/>
    </ligand>
</feature>
<dbReference type="GO" id="GO:0046872">
    <property type="term" value="F:metal ion binding"/>
    <property type="evidence" value="ECO:0007669"/>
    <property type="project" value="UniProtKB-KW"/>
</dbReference>
<accession>A0A841TRH6</accession>
<dbReference type="Gene3D" id="1.20.1090.10">
    <property type="entry name" value="Dehydroquinate synthase-like - alpha domain"/>
    <property type="match status" value="1"/>
</dbReference>
<dbReference type="InterPro" id="IPR018211">
    <property type="entry name" value="ADH_Fe_CS"/>
</dbReference>
<organism evidence="7 8">
    <name type="scientific">Cohnella xylanilytica</name>
    <dbReference type="NCBI Taxonomy" id="557555"/>
    <lineage>
        <taxon>Bacteria</taxon>
        <taxon>Bacillati</taxon>
        <taxon>Bacillota</taxon>
        <taxon>Bacilli</taxon>
        <taxon>Bacillales</taxon>
        <taxon>Paenibacillaceae</taxon>
        <taxon>Cohnella</taxon>
    </lineage>
</organism>
<feature type="binding site" evidence="5">
    <location>
        <position position="128"/>
    </location>
    <ligand>
        <name>NAD(+)</name>
        <dbReference type="ChEBI" id="CHEBI:57540"/>
    </ligand>
</feature>
<dbReference type="Proteomes" id="UP000553776">
    <property type="component" value="Unassembled WGS sequence"/>
</dbReference>
<dbReference type="AlphaFoldDB" id="A0A841TRH6"/>
<dbReference type="Pfam" id="PF00465">
    <property type="entry name" value="Fe-ADH"/>
    <property type="match status" value="1"/>
</dbReference>
<feature type="binding site" evidence="4">
    <location>
        <position position="172"/>
    </location>
    <ligand>
        <name>glycerol</name>
        <dbReference type="ChEBI" id="CHEBI:17754"/>
    </ligand>
</feature>
<comment type="similarity">
    <text evidence="1">Belongs to the iron-containing alcohol dehydrogenase family.</text>
</comment>
<dbReference type="RefSeq" id="WP_185134982.1">
    <property type="nucleotide sequence ID" value="NZ_BORM01000017.1"/>
</dbReference>
<comment type="caution">
    <text evidence="7">The sequence shown here is derived from an EMBL/GenBank/DDBJ whole genome shotgun (WGS) entry which is preliminary data.</text>
</comment>
<keyword evidence="3" id="KW-0560">Oxidoreductase</keyword>
<feature type="binding site" evidence="5">
    <location>
        <position position="126"/>
    </location>
    <ligand>
        <name>NAD(+)</name>
        <dbReference type="ChEBI" id="CHEBI:57540"/>
    </ligand>
</feature>
<keyword evidence="5" id="KW-0520">NAD</keyword>
<dbReference type="EMBL" id="JACJVR010000019">
    <property type="protein sequence ID" value="MBB6690997.1"/>
    <property type="molecule type" value="Genomic_DNA"/>
</dbReference>
<feature type="binding site" evidence="4">
    <location>
        <position position="273"/>
    </location>
    <ligand>
        <name>glycerol</name>
        <dbReference type="ChEBI" id="CHEBI:17754"/>
    </ligand>
</feature>
<evidence type="ECO:0000256" key="4">
    <source>
        <dbReference type="PIRSR" id="PIRSR000112-1"/>
    </source>
</evidence>
<evidence type="ECO:0000313" key="7">
    <source>
        <dbReference type="EMBL" id="MBB6690997.1"/>
    </source>
</evidence>
<dbReference type="SUPFAM" id="SSF56796">
    <property type="entry name" value="Dehydroquinate synthase-like"/>
    <property type="match status" value="1"/>
</dbReference>
<evidence type="ECO:0000256" key="3">
    <source>
        <dbReference type="ARBA" id="ARBA00023002"/>
    </source>
</evidence>
<dbReference type="PROSITE" id="PS00913">
    <property type="entry name" value="ADH_IRON_1"/>
    <property type="match status" value="1"/>
</dbReference>
<dbReference type="PIRSF" id="PIRSF000112">
    <property type="entry name" value="Glycerol_dehydrogenase"/>
    <property type="match status" value="1"/>
</dbReference>
<evidence type="ECO:0000256" key="1">
    <source>
        <dbReference type="ARBA" id="ARBA00007358"/>
    </source>
</evidence>
<name>A0A841TRH6_9BACL</name>
<feature type="domain" description="Alcohol dehydrogenase iron-type/glycerol dehydrogenase GldA" evidence="6">
    <location>
        <begin position="11"/>
        <end position="155"/>
    </location>
</feature>
<dbReference type="InterPro" id="IPR016205">
    <property type="entry name" value="Glycerol_DH"/>
</dbReference>
<dbReference type="CDD" id="cd08172">
    <property type="entry name" value="GlyDH-like"/>
    <property type="match status" value="1"/>
</dbReference>